<evidence type="ECO:0000256" key="5">
    <source>
        <dbReference type="ARBA" id="ARBA00022741"/>
    </source>
</evidence>
<keyword evidence="3" id="KW-0813">Transport</keyword>
<feature type="transmembrane region" description="Helical" evidence="10">
    <location>
        <begin position="412"/>
        <end position="428"/>
    </location>
</feature>
<keyword evidence="8 10" id="KW-0472">Membrane</keyword>
<dbReference type="InterPro" id="IPR013525">
    <property type="entry name" value="ABC2_TM"/>
</dbReference>
<evidence type="ECO:0000256" key="1">
    <source>
        <dbReference type="ARBA" id="ARBA00004141"/>
    </source>
</evidence>
<evidence type="ECO:0000256" key="10">
    <source>
        <dbReference type="SAM" id="Phobius"/>
    </source>
</evidence>
<feature type="transmembrane region" description="Helical" evidence="10">
    <location>
        <begin position="353"/>
        <end position="374"/>
    </location>
</feature>
<dbReference type="InterPro" id="IPR003593">
    <property type="entry name" value="AAA+_ATPase"/>
</dbReference>
<keyword evidence="13" id="KW-1185">Reference proteome</keyword>
<dbReference type="EMBL" id="JADXDR010000053">
    <property type="protein sequence ID" value="KAI7842323.1"/>
    <property type="molecule type" value="Genomic_DNA"/>
</dbReference>
<gene>
    <name evidence="12" type="ORF">COHA_003963</name>
</gene>
<evidence type="ECO:0000256" key="3">
    <source>
        <dbReference type="ARBA" id="ARBA00022448"/>
    </source>
</evidence>
<dbReference type="FunFam" id="3.40.50.300:FF:000665">
    <property type="entry name" value="ABC transporter A family member 2"/>
    <property type="match status" value="1"/>
</dbReference>
<evidence type="ECO:0000256" key="7">
    <source>
        <dbReference type="ARBA" id="ARBA00022989"/>
    </source>
</evidence>
<feature type="domain" description="ABC transporter" evidence="11">
    <location>
        <begin position="632"/>
        <end position="866"/>
    </location>
</feature>
<sequence length="1060" mass="115523">MELASHGTNGRHADDRRDTKESKLSDWSALGGGKDAAGASSGHTPSPPPEVAAVAGHFVQRPWHRRFASQFPALLWKNLLVQWRNWRATVLRILAPFSYGASMQPGELSTNYIVRAAQDFFYTPNTSDVVRDQLVARMMRLNPGRSMDASRVLSFSTPEEANAWLRVSGNTERVLGGVHFSPRQPAPPGGAGAFDYLLQVNTSVRYFKDEFYDPNFYYQVPLQVLTENAIAQYYYDTAKAQGQLPADAPDQLAWDISTSMYPHPTTDSINIVGKVIGGFVFAANLFAFALVLSSVVAERERGLRRALKTAGMLESAFWLSWLAVEILAAVLFTLLLIAFGAMFQFEFFLKNSFWIIFFLFFLFQLAMVSFAFLLSTLLAKASTAITLGFVVFLIGWICQSVIVFGFPYTPDYIWDIPVVTVILTLLPWSPLAKACDDLGAATETESSPGISWGNRADYCQNQPDRSLQVYRGAGVYQDWDCVFNITQVLWVLFFEFVVYFLIAVYLDHVLADENGVRKGTPWYFLTPSYWTGRGSGRAGSRNVVRTARGVRSLNPPLPRLAALDAGVERDPDVVAEEARMKDLLQHRTGSSSALSLQQDSSNAVEVYGLQKAFDGGCCGGRGCCGVCCFCCAKRSGRRPGQRGGGEFVAIKGSWYAIERDRVFCLLGPNGAGKTTTINCLTGVLPPSGGDALVYGESLSTPGGMDRIRAVIGVCPQFDVLWGELTGEQHLHLYGSIKGLPKPDVRRQAGELLESVKLTGAAKQRTAAYSGGMRRRLSVALAMLGDPLVLFLDEPTTGMDPISRRHVWDIVGAAKAGRAVVLTTHSMEEADILGDQIAIMARGSVRAIGSSLRLKQRFGSGYQLSVSVLPPRGAGATSDASSAEVQAANAAAVKRMFKEELGLDPADESSKAYLLFHVPKDREEQLPAFLKRLDAARQQLGVSDVQIGLASLEEVFLTIARRAEMEAAAAEGRTTLAWQLEDGSTLEVGMGEEYAEKDGVQYRIRWTQDENGALQILSAVRVGAPQANGSSHIANGSSSHVGGSSSQLAAPQAVEMARKDD</sequence>
<dbReference type="PANTHER" id="PTHR19229:SF205">
    <property type="entry name" value="ABC TRANSPORTER A FAMILY MEMBER 1-RELATED"/>
    <property type="match status" value="1"/>
</dbReference>
<evidence type="ECO:0000256" key="6">
    <source>
        <dbReference type="ARBA" id="ARBA00022840"/>
    </source>
</evidence>
<accession>A0AAD5DTX5</accession>
<dbReference type="AlphaFoldDB" id="A0AAD5DTX5"/>
<dbReference type="InterPro" id="IPR027417">
    <property type="entry name" value="P-loop_NTPase"/>
</dbReference>
<dbReference type="Pfam" id="PF00005">
    <property type="entry name" value="ABC_tran"/>
    <property type="match status" value="1"/>
</dbReference>
<feature type="region of interest" description="Disordered" evidence="9">
    <location>
        <begin position="1026"/>
        <end position="1060"/>
    </location>
</feature>
<comment type="caution">
    <text evidence="12">The sequence shown here is derived from an EMBL/GenBank/DDBJ whole genome shotgun (WGS) entry which is preliminary data.</text>
</comment>
<dbReference type="SUPFAM" id="SSF52540">
    <property type="entry name" value="P-loop containing nucleoside triphosphate hydrolases"/>
    <property type="match status" value="1"/>
</dbReference>
<dbReference type="InterPro" id="IPR017871">
    <property type="entry name" value="ABC_transporter-like_CS"/>
</dbReference>
<reference evidence="12" key="1">
    <citation type="submission" date="2020-11" db="EMBL/GenBank/DDBJ databases">
        <title>Chlorella ohadii genome sequencing and assembly.</title>
        <authorList>
            <person name="Murik O."/>
            <person name="Treves H."/>
            <person name="Kedem I."/>
            <person name="Shotland Y."/>
            <person name="Kaplan A."/>
        </authorList>
    </citation>
    <scope>NUCLEOTIDE SEQUENCE</scope>
    <source>
        <strain evidence="12">1</strain>
    </source>
</reference>
<keyword evidence="5" id="KW-0547">Nucleotide-binding</keyword>
<dbReference type="GO" id="GO:0140359">
    <property type="term" value="F:ABC-type transporter activity"/>
    <property type="evidence" value="ECO:0007669"/>
    <property type="project" value="InterPro"/>
</dbReference>
<dbReference type="InterPro" id="IPR026082">
    <property type="entry name" value="ABCA"/>
</dbReference>
<feature type="region of interest" description="Disordered" evidence="9">
    <location>
        <begin position="1"/>
        <end position="50"/>
    </location>
</feature>
<evidence type="ECO:0000259" key="11">
    <source>
        <dbReference type="PROSITE" id="PS50893"/>
    </source>
</evidence>
<keyword evidence="4 10" id="KW-0812">Transmembrane</keyword>
<dbReference type="PANTHER" id="PTHR19229">
    <property type="entry name" value="ATP-BINDING CASSETTE TRANSPORTER SUBFAMILY A ABCA"/>
    <property type="match status" value="1"/>
</dbReference>
<evidence type="ECO:0000256" key="2">
    <source>
        <dbReference type="ARBA" id="ARBA00008526"/>
    </source>
</evidence>
<dbReference type="GO" id="GO:0005319">
    <property type="term" value="F:lipid transporter activity"/>
    <property type="evidence" value="ECO:0007669"/>
    <property type="project" value="TreeGrafter"/>
</dbReference>
<evidence type="ECO:0000256" key="8">
    <source>
        <dbReference type="ARBA" id="ARBA00023136"/>
    </source>
</evidence>
<evidence type="ECO:0000256" key="9">
    <source>
        <dbReference type="SAM" id="MobiDB-lite"/>
    </source>
</evidence>
<feature type="transmembrane region" description="Helical" evidence="10">
    <location>
        <begin position="275"/>
        <end position="297"/>
    </location>
</feature>
<dbReference type="PROSITE" id="PS00211">
    <property type="entry name" value="ABC_TRANSPORTER_1"/>
    <property type="match status" value="1"/>
</dbReference>
<feature type="transmembrane region" description="Helical" evidence="10">
    <location>
        <begin position="386"/>
        <end position="406"/>
    </location>
</feature>
<dbReference type="InterPro" id="IPR056788">
    <property type="entry name" value="ABCA2/9/11_C"/>
</dbReference>
<feature type="compositionally biased region" description="Low complexity" evidence="9">
    <location>
        <begin position="1035"/>
        <end position="1045"/>
    </location>
</feature>
<dbReference type="PROSITE" id="PS50893">
    <property type="entry name" value="ABC_TRANSPORTER_2"/>
    <property type="match status" value="1"/>
</dbReference>
<evidence type="ECO:0000256" key="4">
    <source>
        <dbReference type="ARBA" id="ARBA00022692"/>
    </source>
</evidence>
<dbReference type="Proteomes" id="UP001205105">
    <property type="component" value="Unassembled WGS sequence"/>
</dbReference>
<keyword evidence="6" id="KW-0067">ATP-binding</keyword>
<organism evidence="12 13">
    <name type="scientific">Chlorella ohadii</name>
    <dbReference type="NCBI Taxonomy" id="2649997"/>
    <lineage>
        <taxon>Eukaryota</taxon>
        <taxon>Viridiplantae</taxon>
        <taxon>Chlorophyta</taxon>
        <taxon>core chlorophytes</taxon>
        <taxon>Trebouxiophyceae</taxon>
        <taxon>Chlorellales</taxon>
        <taxon>Chlorellaceae</taxon>
        <taxon>Chlorella clade</taxon>
        <taxon>Chlorella</taxon>
    </lineage>
</organism>
<dbReference type="InterPro" id="IPR003439">
    <property type="entry name" value="ABC_transporter-like_ATP-bd"/>
</dbReference>
<comment type="subcellular location">
    <subcellularLocation>
        <location evidence="1">Membrane</location>
        <topology evidence="1">Multi-pass membrane protein</topology>
    </subcellularLocation>
</comment>
<feature type="transmembrane region" description="Helical" evidence="10">
    <location>
        <begin position="318"/>
        <end position="341"/>
    </location>
</feature>
<feature type="transmembrane region" description="Helical" evidence="10">
    <location>
        <begin position="488"/>
        <end position="506"/>
    </location>
</feature>
<dbReference type="Pfam" id="PF25158">
    <property type="entry name" value="ABCA11_C"/>
    <property type="match status" value="1"/>
</dbReference>
<comment type="similarity">
    <text evidence="2">Belongs to the ABC transporter superfamily. ABCA family. CPR flippase (TC 3.A.1.211) subfamily.</text>
</comment>
<dbReference type="GO" id="GO:0016020">
    <property type="term" value="C:membrane"/>
    <property type="evidence" value="ECO:0007669"/>
    <property type="project" value="UniProtKB-SubCell"/>
</dbReference>
<dbReference type="Gene3D" id="3.40.50.300">
    <property type="entry name" value="P-loop containing nucleotide triphosphate hydrolases"/>
    <property type="match status" value="1"/>
</dbReference>
<feature type="compositionally biased region" description="Basic and acidic residues" evidence="9">
    <location>
        <begin position="11"/>
        <end position="24"/>
    </location>
</feature>
<name>A0AAD5DTX5_9CHLO</name>
<evidence type="ECO:0000313" key="12">
    <source>
        <dbReference type="EMBL" id="KAI7842323.1"/>
    </source>
</evidence>
<dbReference type="GO" id="GO:0005524">
    <property type="term" value="F:ATP binding"/>
    <property type="evidence" value="ECO:0007669"/>
    <property type="project" value="UniProtKB-KW"/>
</dbReference>
<dbReference type="GO" id="GO:0016887">
    <property type="term" value="F:ATP hydrolysis activity"/>
    <property type="evidence" value="ECO:0007669"/>
    <property type="project" value="InterPro"/>
</dbReference>
<dbReference type="SMART" id="SM00382">
    <property type="entry name" value="AAA"/>
    <property type="match status" value="1"/>
</dbReference>
<protein>
    <recommendedName>
        <fullName evidence="11">ABC transporter domain-containing protein</fullName>
    </recommendedName>
</protein>
<dbReference type="Pfam" id="PF12698">
    <property type="entry name" value="ABC2_membrane_3"/>
    <property type="match status" value="1"/>
</dbReference>
<keyword evidence="7 10" id="KW-1133">Transmembrane helix</keyword>
<proteinExistence type="inferred from homology"/>
<dbReference type="CDD" id="cd03263">
    <property type="entry name" value="ABC_subfamily_A"/>
    <property type="match status" value="1"/>
</dbReference>
<evidence type="ECO:0000313" key="13">
    <source>
        <dbReference type="Proteomes" id="UP001205105"/>
    </source>
</evidence>